<organism evidence="3">
    <name type="scientific">uncultured marine bacterium Ant4D5</name>
    <dbReference type="NCBI Taxonomy" id="360428"/>
    <lineage>
        <taxon>Bacteria</taxon>
        <taxon>environmental samples</taxon>
    </lineage>
</organism>
<dbReference type="Gene3D" id="3.40.50.1820">
    <property type="entry name" value="alpha/beta hydrolase"/>
    <property type="match status" value="1"/>
</dbReference>
<dbReference type="EMBL" id="DQ295242">
    <property type="protein sequence ID" value="ABC25434.1"/>
    <property type="molecule type" value="Genomic_DNA"/>
</dbReference>
<proteinExistence type="predicted"/>
<dbReference type="InterPro" id="IPR029058">
    <property type="entry name" value="AB_hydrolase_fold"/>
</dbReference>
<sequence length="395" mass="43056">MSTERVEFSSSTGARLSAQVERPSSGTPRGWALFAHCFTCSNNLQAAVEITRALSKVGIGVLRFDFTGLGESEGDFADTNPSSNVDDILAATRYMEAELEAPSLLVGHSLGGTAILQVASALDSVRAVATIGAPADSKHVLDHVVSSREGIEAVGEATVEVGGRPFRINKQFLNDLKATRMDSTVAGLERALLIFHSPIDEVVGIDNAAHLYQVARHPKSFVSLDTADHLLSDPEDSRYVAGLLSAWADRYLDKSGEDLSDLVEKDRAVTRTERGTFFTDVVIRKHRLAADEPKSFGGEDLGPNPYEFLLAGLGSCTSMTLQMYAGRKGWPLDQAIVRLCHRRLPAPQLDTVDREIELVGNLNDEQRERLMEIADRCPVHRTLEAGVNIRSKMLE</sequence>
<feature type="domain" description="AB hydrolase-1" evidence="2">
    <location>
        <begin position="33"/>
        <end position="185"/>
    </location>
</feature>
<evidence type="ECO:0000313" key="3">
    <source>
        <dbReference type="EMBL" id="ABC25434.1"/>
    </source>
</evidence>
<dbReference type="Gene3D" id="3.30.300.20">
    <property type="match status" value="1"/>
</dbReference>
<dbReference type="SUPFAM" id="SSF53474">
    <property type="entry name" value="alpha/beta-Hydrolases"/>
    <property type="match status" value="1"/>
</dbReference>
<dbReference type="InterPro" id="IPR000073">
    <property type="entry name" value="AB_hydrolase_1"/>
</dbReference>
<dbReference type="PANTHER" id="PTHR39624:SF2">
    <property type="entry name" value="OSMC-LIKE PROTEIN"/>
    <property type="match status" value="1"/>
</dbReference>
<dbReference type="InterPro" id="IPR003718">
    <property type="entry name" value="OsmC/Ohr_fam"/>
</dbReference>
<dbReference type="Pfam" id="PF12697">
    <property type="entry name" value="Abhydrolase_6"/>
    <property type="match status" value="1"/>
</dbReference>
<evidence type="ECO:0000256" key="1">
    <source>
        <dbReference type="SAM" id="MobiDB-lite"/>
    </source>
</evidence>
<reference evidence="3" key="1">
    <citation type="journal article" date="2006" name="Appl. Environ. Microbiol.">
        <title>Comparative genomics of DNA fragments from six Antarctic marine planktonic bacteria.</title>
        <authorList>
            <person name="Grzymski J.J."/>
            <person name="Carter B.J."/>
            <person name="DeLong E.F."/>
            <person name="Feldman R.A."/>
            <person name="Ghadiri A."/>
            <person name="Murray A.E."/>
        </authorList>
    </citation>
    <scope>NUCLEOTIDE SEQUENCE</scope>
</reference>
<dbReference type="Pfam" id="PF02566">
    <property type="entry name" value="OsmC"/>
    <property type="match status" value="1"/>
</dbReference>
<accession>Q2PXZ3</accession>
<dbReference type="AlphaFoldDB" id="Q2PXZ3"/>
<evidence type="ECO:0000259" key="2">
    <source>
        <dbReference type="Pfam" id="PF12697"/>
    </source>
</evidence>
<dbReference type="InterPro" id="IPR015946">
    <property type="entry name" value="KH_dom-like_a/b"/>
</dbReference>
<protein>
    <submittedName>
        <fullName evidence="3">OsmC-like protein</fullName>
    </submittedName>
</protein>
<dbReference type="SUPFAM" id="SSF82784">
    <property type="entry name" value="OsmC-like"/>
    <property type="match status" value="1"/>
</dbReference>
<feature type="region of interest" description="Disordered" evidence="1">
    <location>
        <begin position="1"/>
        <end position="26"/>
    </location>
</feature>
<dbReference type="InterPro" id="IPR036102">
    <property type="entry name" value="OsmC/Ohrsf"/>
</dbReference>
<name>Q2PXZ3_9BACT</name>
<dbReference type="PANTHER" id="PTHR39624">
    <property type="entry name" value="PROTEIN INVOLVED IN RIMO-MEDIATED BETA-METHYLTHIOLATION OF RIBOSOMAL PROTEIN S12 YCAO"/>
    <property type="match status" value="1"/>
</dbReference>